<keyword evidence="1" id="KW-0732">Signal</keyword>
<evidence type="ECO:0008006" key="4">
    <source>
        <dbReference type="Google" id="ProtNLM"/>
    </source>
</evidence>
<dbReference type="Proteomes" id="UP001634747">
    <property type="component" value="Unassembled WGS sequence"/>
</dbReference>
<keyword evidence="3" id="KW-1185">Reference proteome</keyword>
<dbReference type="RefSeq" id="WP_263413997.1">
    <property type="nucleotide sequence ID" value="NZ_BAABBH010000001.1"/>
</dbReference>
<protein>
    <recommendedName>
        <fullName evidence="4">Glycine zipper domain-containing protein</fullName>
    </recommendedName>
</protein>
<name>A0ABW9KIK6_9BACT</name>
<dbReference type="EMBL" id="JBJYXY010000001">
    <property type="protein sequence ID" value="MFN2974439.1"/>
    <property type="molecule type" value="Genomic_DNA"/>
</dbReference>
<feature type="chain" id="PRO_5046795887" description="Glycine zipper domain-containing protein" evidence="1">
    <location>
        <begin position="25"/>
        <end position="128"/>
    </location>
</feature>
<comment type="caution">
    <text evidence="2">The sequence shown here is derived from an EMBL/GenBank/DDBJ whole genome shotgun (WGS) entry which is preliminary data.</text>
</comment>
<gene>
    <name evidence="2" type="ORF">ACK2TP_01555</name>
</gene>
<reference evidence="2 3" key="1">
    <citation type="submission" date="2024-12" db="EMBL/GenBank/DDBJ databases">
        <authorList>
            <person name="Lee Y."/>
        </authorList>
    </citation>
    <scope>NUCLEOTIDE SEQUENCE [LARGE SCALE GENOMIC DNA]</scope>
    <source>
        <strain evidence="2 3">03SUJ4</strain>
    </source>
</reference>
<organism evidence="2 3">
    <name type="scientific">Terriglobus aquaticus</name>
    <dbReference type="NCBI Taxonomy" id="940139"/>
    <lineage>
        <taxon>Bacteria</taxon>
        <taxon>Pseudomonadati</taxon>
        <taxon>Acidobacteriota</taxon>
        <taxon>Terriglobia</taxon>
        <taxon>Terriglobales</taxon>
        <taxon>Acidobacteriaceae</taxon>
        <taxon>Terriglobus</taxon>
    </lineage>
</organism>
<evidence type="ECO:0000256" key="1">
    <source>
        <dbReference type="SAM" id="SignalP"/>
    </source>
</evidence>
<proteinExistence type="predicted"/>
<sequence length="128" mass="13466">MRRIAGIVLGSALLAGSVAPAVQAQRYDHGGGYYNGYRNTRPYDDRYDRDYYNRHHGGIGPGKGALIGGGAGALIGGLLGGGLKGALIGGGVGAGGGALLGKANADRRHRDEYRDYRDYGYGNGYRRY</sequence>
<evidence type="ECO:0000313" key="3">
    <source>
        <dbReference type="Proteomes" id="UP001634747"/>
    </source>
</evidence>
<accession>A0ABW9KIK6</accession>
<evidence type="ECO:0000313" key="2">
    <source>
        <dbReference type="EMBL" id="MFN2974439.1"/>
    </source>
</evidence>
<feature type="signal peptide" evidence="1">
    <location>
        <begin position="1"/>
        <end position="24"/>
    </location>
</feature>